<dbReference type="KEGG" id="eao:BD94_3788"/>
<evidence type="ECO:0000256" key="1">
    <source>
        <dbReference type="ARBA" id="ARBA00004442"/>
    </source>
</evidence>
<keyword evidence="3 6" id="KW-0732">Signal</keyword>
<keyword evidence="5" id="KW-0998">Cell outer membrane</keyword>
<dbReference type="Pfam" id="PF07980">
    <property type="entry name" value="SusD_RagB"/>
    <property type="match status" value="1"/>
</dbReference>
<evidence type="ECO:0000256" key="5">
    <source>
        <dbReference type="ARBA" id="ARBA00023237"/>
    </source>
</evidence>
<dbReference type="Gene3D" id="2.20.20.130">
    <property type="match status" value="1"/>
</dbReference>
<dbReference type="RefSeq" id="WP_024564009.1">
    <property type="nucleotide sequence ID" value="NZ_CP007547.1"/>
</dbReference>
<dbReference type="HOGENOM" id="CLU_015553_3_5_10"/>
<dbReference type="AlphaFoldDB" id="A0A077EM47"/>
<dbReference type="InterPro" id="IPR033985">
    <property type="entry name" value="SusD-like_N"/>
</dbReference>
<dbReference type="STRING" id="1338011.BD94_3788"/>
<dbReference type="eggNOG" id="COG0561">
    <property type="taxonomic scope" value="Bacteria"/>
</dbReference>
<sequence length="460" mass="51292">MKFKNIKIAALAFTLSVVTFSCSRDFTETVFNQDEIAGDWKTTDQMHSFVLGAYVDMRQEEYYGKDFQLFAEVRSDEMFSNGASGYYQTVYNYNMLSNDGYARNTYERIYKVVAKANNLINFDINKLDNAAANQVEANYYVGQAYALRALGFFDLLRLYGQKYSGGDTGIVLPLKFDPLAKQGRSSVADAEKQIESDFNNALQKMTASKARDNYANKTELSINGLKGLMARYYLYKKDFAKVKSLVDDIVGSGNYKIVEADAVVNSWSPTVNNATQNSIFELAFGTAGMTGATSYSNMINSTGYANTVIKADLVSKYDANDVRLKLINQSGATYFLDGKYPDINGSNNVKIVRYEEIILDGAEAELSLGNTAKALEYYNMILTNRGLTAATSVTMDAIQLERSKELLGEGFRMWDLLRWGKEVPRPTNASKDIRLTIFPIPRAETDIAGTLVKSNPGYDN</sequence>
<evidence type="ECO:0000256" key="3">
    <source>
        <dbReference type="ARBA" id="ARBA00022729"/>
    </source>
</evidence>
<reference evidence="9" key="1">
    <citation type="journal article" date="2013" name="Lancet">
        <title>First case of E anophelis outbreak in an intensive-care unit.</title>
        <authorList>
            <person name="Teo J."/>
            <person name="Tan S.Y."/>
            <person name="Tay M."/>
            <person name="Ding Y."/>
            <person name="Kjelleberg S."/>
            <person name="Givskov M."/>
            <person name="Lin R.T."/>
            <person name="Yang L."/>
        </authorList>
    </citation>
    <scope>NUCLEOTIDE SEQUENCE [LARGE SCALE GENOMIC DNA]</scope>
    <source>
        <strain evidence="9">NUHP1</strain>
    </source>
</reference>
<organism evidence="9 10">
    <name type="scientific">Elizabethkingia anophelis NUHP1</name>
    <dbReference type="NCBI Taxonomy" id="1338011"/>
    <lineage>
        <taxon>Bacteria</taxon>
        <taxon>Pseudomonadati</taxon>
        <taxon>Bacteroidota</taxon>
        <taxon>Flavobacteriia</taxon>
        <taxon>Flavobacteriales</taxon>
        <taxon>Weeksellaceae</taxon>
        <taxon>Elizabethkingia</taxon>
    </lineage>
</organism>
<evidence type="ECO:0000256" key="4">
    <source>
        <dbReference type="ARBA" id="ARBA00023136"/>
    </source>
</evidence>
<protein>
    <submittedName>
        <fullName evidence="9">Putative outer membrane protein, probably involved in nutrient binding</fullName>
    </submittedName>
</protein>
<dbReference type="EMBL" id="CP007547">
    <property type="protein sequence ID" value="AIL47563.1"/>
    <property type="molecule type" value="Genomic_DNA"/>
</dbReference>
<evidence type="ECO:0000256" key="2">
    <source>
        <dbReference type="ARBA" id="ARBA00006275"/>
    </source>
</evidence>
<keyword evidence="4" id="KW-0472">Membrane</keyword>
<dbReference type="Gene3D" id="1.25.40.900">
    <property type="match status" value="1"/>
</dbReference>
<comment type="subcellular location">
    <subcellularLocation>
        <location evidence="1">Cell outer membrane</location>
    </subcellularLocation>
</comment>
<name>A0A077EM47_9FLAO</name>
<dbReference type="Pfam" id="PF14322">
    <property type="entry name" value="SusD-like_3"/>
    <property type="match status" value="1"/>
</dbReference>
<evidence type="ECO:0000256" key="6">
    <source>
        <dbReference type="SAM" id="SignalP"/>
    </source>
</evidence>
<dbReference type="PROSITE" id="PS51257">
    <property type="entry name" value="PROKAR_LIPOPROTEIN"/>
    <property type="match status" value="1"/>
</dbReference>
<evidence type="ECO:0000259" key="7">
    <source>
        <dbReference type="Pfam" id="PF07980"/>
    </source>
</evidence>
<dbReference type="InterPro" id="IPR011990">
    <property type="entry name" value="TPR-like_helical_dom_sf"/>
</dbReference>
<reference evidence="9" key="2">
    <citation type="journal article" date="2015" name="Genome Biol. Evol.">
        <title>Complete Genome Sequence and Transcriptomic Analysis of the Novel Pathogen Elizabethkingia anophelis in Response to Oxidative Stress.</title>
        <authorList>
            <person name="Li Y."/>
            <person name="Liu Y."/>
            <person name="Chew S.C."/>
            <person name="Tay M."/>
            <person name="Salido M.M."/>
            <person name="Teo J."/>
            <person name="Lauro F.M."/>
            <person name="Givskov M."/>
            <person name="Yang L."/>
        </authorList>
    </citation>
    <scope>NUCLEOTIDE SEQUENCE</scope>
    <source>
        <strain evidence="9">NUHP1</strain>
    </source>
</reference>
<dbReference type="SUPFAM" id="SSF48452">
    <property type="entry name" value="TPR-like"/>
    <property type="match status" value="1"/>
</dbReference>
<feature type="chain" id="PRO_5001717850" evidence="6">
    <location>
        <begin position="24"/>
        <end position="460"/>
    </location>
</feature>
<dbReference type="InterPro" id="IPR012944">
    <property type="entry name" value="SusD_RagB_dom"/>
</dbReference>
<evidence type="ECO:0000313" key="10">
    <source>
        <dbReference type="Proteomes" id="UP000028933"/>
    </source>
</evidence>
<dbReference type="Proteomes" id="UP000028933">
    <property type="component" value="Chromosome"/>
</dbReference>
<dbReference type="GO" id="GO:0009279">
    <property type="term" value="C:cell outer membrane"/>
    <property type="evidence" value="ECO:0007669"/>
    <property type="project" value="UniProtKB-SubCell"/>
</dbReference>
<dbReference type="Gene3D" id="1.25.40.390">
    <property type="match status" value="1"/>
</dbReference>
<comment type="similarity">
    <text evidence="2">Belongs to the SusD family.</text>
</comment>
<proteinExistence type="inferred from homology"/>
<gene>
    <name evidence="9" type="ORF">BD94_3788</name>
</gene>
<evidence type="ECO:0000313" key="9">
    <source>
        <dbReference type="EMBL" id="AIL47563.1"/>
    </source>
</evidence>
<accession>A0A077EM47</accession>
<evidence type="ECO:0000259" key="8">
    <source>
        <dbReference type="Pfam" id="PF14322"/>
    </source>
</evidence>
<feature type="domain" description="RagB/SusD" evidence="7">
    <location>
        <begin position="343"/>
        <end position="421"/>
    </location>
</feature>
<dbReference type="CDD" id="cd08977">
    <property type="entry name" value="SusD"/>
    <property type="match status" value="1"/>
</dbReference>
<feature type="signal peptide" evidence="6">
    <location>
        <begin position="1"/>
        <end position="23"/>
    </location>
</feature>
<feature type="domain" description="SusD-like N-terminal" evidence="8">
    <location>
        <begin position="65"/>
        <end position="209"/>
    </location>
</feature>